<dbReference type="FunFam" id="3.20.20.70:FF:000022">
    <property type="entry name" value="3-keto-L-gulonate-6-phosphate decarboxylase UlaD"/>
    <property type="match status" value="1"/>
</dbReference>
<reference evidence="9" key="1">
    <citation type="submission" date="2016-11" db="EMBL/GenBank/DDBJ databases">
        <authorList>
            <person name="Varghese N."/>
            <person name="Submissions S."/>
        </authorList>
    </citation>
    <scope>NUCLEOTIDE SEQUENCE [LARGE SCALE GENOMIC DNA]</scope>
    <source>
        <strain evidence="9">DSM 18761</strain>
    </source>
</reference>
<gene>
    <name evidence="8" type="ORF">SAMN02745195_00200</name>
</gene>
<evidence type="ECO:0000256" key="5">
    <source>
        <dbReference type="ARBA" id="ARBA00023239"/>
    </source>
</evidence>
<sequence length="217" mass="24283">MNNLPKLQIALDDQMLSEAIKTMQLVYKEIDIIEIGTILCCSEGMSTVKNLKAMYPDKIILADIKIADAGEILSKMVFDAGADWTTVICCAPIDTVKAALKEAKKRNKDIQIELTGSWTFEQAKQWKEVGVEQVVYHRGRDAQAAGQTWDVHDLNNIERLINMGFKVSVTGGITVKDLKLFKDMAINIFIAGRSIRDSKDPLEAAKEFKTAIKKYWG</sequence>
<dbReference type="AlphaFoldDB" id="A0A1M4SMH7"/>
<dbReference type="Proteomes" id="UP000184127">
    <property type="component" value="Unassembled WGS sequence"/>
</dbReference>
<dbReference type="Gene3D" id="3.20.20.70">
    <property type="entry name" value="Aldolase class I"/>
    <property type="match status" value="1"/>
</dbReference>
<feature type="domain" description="Orotidine 5'-phosphate decarboxylase" evidence="7">
    <location>
        <begin position="6"/>
        <end position="208"/>
    </location>
</feature>
<dbReference type="EC" id="4.1.2.43" evidence="4"/>
<keyword evidence="9" id="KW-1185">Reference proteome</keyword>
<dbReference type="Pfam" id="PF00215">
    <property type="entry name" value="OMPdecase"/>
    <property type="match status" value="1"/>
</dbReference>
<accession>A0A1M4SMH7</accession>
<dbReference type="SUPFAM" id="SSF51366">
    <property type="entry name" value="Ribulose-phoshate binding barrel"/>
    <property type="match status" value="1"/>
</dbReference>
<dbReference type="GO" id="GO:0043801">
    <property type="term" value="F:hexulose-6-phosphate synthase activity"/>
    <property type="evidence" value="ECO:0007669"/>
    <property type="project" value="UniProtKB-EC"/>
</dbReference>
<comment type="catalytic activity">
    <reaction evidence="1">
        <text>D-ribulose 5-phosphate + formaldehyde = D-arabino-hex-3-ulose 6-phosphate</text>
        <dbReference type="Rhea" id="RHEA:25201"/>
        <dbReference type="ChEBI" id="CHEBI:16842"/>
        <dbReference type="ChEBI" id="CHEBI:58121"/>
        <dbReference type="ChEBI" id="CHEBI:58542"/>
        <dbReference type="EC" id="4.1.2.43"/>
    </reaction>
</comment>
<keyword evidence="6" id="KW-0119">Carbohydrate metabolism</keyword>
<evidence type="ECO:0000256" key="3">
    <source>
        <dbReference type="ARBA" id="ARBA00006350"/>
    </source>
</evidence>
<evidence type="ECO:0000256" key="6">
    <source>
        <dbReference type="ARBA" id="ARBA00023277"/>
    </source>
</evidence>
<dbReference type="GO" id="GO:0033982">
    <property type="term" value="F:3-dehydro-L-gulonate-6-phosphate decarboxylase activity"/>
    <property type="evidence" value="ECO:0007669"/>
    <property type="project" value="TreeGrafter"/>
</dbReference>
<name>A0A1M4SMH7_9THEO</name>
<dbReference type="CDD" id="cd04726">
    <property type="entry name" value="KGPDC_HPS"/>
    <property type="match status" value="1"/>
</dbReference>
<comment type="similarity">
    <text evidence="3">Belongs to the HPS/KGPDC family. HPS subfamily.</text>
</comment>
<protein>
    <recommendedName>
        <fullName evidence="4">3-hexulose-6-phosphate synthase</fullName>
        <ecNumber evidence="4">4.1.2.43</ecNumber>
    </recommendedName>
</protein>
<dbReference type="PANTHER" id="PTHR35039">
    <property type="entry name" value="3-KETO-L-GULONATE-6-PHOSPHATE DECARBOXYLASE SGBH-RELATED"/>
    <property type="match status" value="1"/>
</dbReference>
<dbReference type="EMBL" id="FQUR01000006">
    <property type="protein sequence ID" value="SHE33406.1"/>
    <property type="molecule type" value="Genomic_DNA"/>
</dbReference>
<organism evidence="8 9">
    <name type="scientific">Thermoanaerobacter uzonensis DSM 18761</name>
    <dbReference type="NCBI Taxonomy" id="1123369"/>
    <lineage>
        <taxon>Bacteria</taxon>
        <taxon>Bacillati</taxon>
        <taxon>Bacillota</taxon>
        <taxon>Clostridia</taxon>
        <taxon>Thermoanaerobacterales</taxon>
        <taxon>Thermoanaerobacteraceae</taxon>
        <taxon>Thermoanaerobacter</taxon>
    </lineage>
</organism>
<dbReference type="PANTHER" id="PTHR35039:SF3">
    <property type="entry name" value="3-KETO-L-GULONATE-6-PHOSPHATE DECARBOXYLASE SGBH-RELATED"/>
    <property type="match status" value="1"/>
</dbReference>
<evidence type="ECO:0000313" key="9">
    <source>
        <dbReference type="Proteomes" id="UP000184127"/>
    </source>
</evidence>
<dbReference type="RefSeq" id="WP_072966677.1">
    <property type="nucleotide sequence ID" value="NZ_FQUR01000006.1"/>
</dbReference>
<evidence type="ECO:0000313" key="8">
    <source>
        <dbReference type="EMBL" id="SHE33406.1"/>
    </source>
</evidence>
<proteinExistence type="inferred from homology"/>
<dbReference type="InterPro" id="IPR041710">
    <property type="entry name" value="HPS/KGPDC"/>
</dbReference>
<evidence type="ECO:0000256" key="1">
    <source>
        <dbReference type="ARBA" id="ARBA00000718"/>
    </source>
</evidence>
<dbReference type="GO" id="GO:0006207">
    <property type="term" value="P:'de novo' pyrimidine nucleobase biosynthetic process"/>
    <property type="evidence" value="ECO:0007669"/>
    <property type="project" value="InterPro"/>
</dbReference>
<dbReference type="InterPro" id="IPR013785">
    <property type="entry name" value="Aldolase_TIM"/>
</dbReference>
<dbReference type="SMART" id="SM00934">
    <property type="entry name" value="OMPdecase"/>
    <property type="match status" value="1"/>
</dbReference>
<dbReference type="GO" id="GO:0019854">
    <property type="term" value="P:L-ascorbic acid catabolic process"/>
    <property type="evidence" value="ECO:0007669"/>
    <property type="project" value="TreeGrafter"/>
</dbReference>
<dbReference type="InterPro" id="IPR001754">
    <property type="entry name" value="OMPdeCOase_dom"/>
</dbReference>
<evidence type="ECO:0000256" key="2">
    <source>
        <dbReference type="ARBA" id="ARBA00005014"/>
    </source>
</evidence>
<comment type="pathway">
    <text evidence="2">One-carbon metabolism; formaldehyde assimilation via RuMP pathway; D-fructose 6-phosphate from D-ribulose 5-phosphate and formaldehyde: step 1/2.</text>
</comment>
<keyword evidence="5" id="KW-0456">Lyase</keyword>
<evidence type="ECO:0000259" key="7">
    <source>
        <dbReference type="SMART" id="SM00934"/>
    </source>
</evidence>
<dbReference type="NCBIfam" id="NF009832">
    <property type="entry name" value="PRK13306.1"/>
    <property type="match status" value="1"/>
</dbReference>
<dbReference type="GO" id="GO:0004590">
    <property type="term" value="F:orotidine-5'-phosphate decarboxylase activity"/>
    <property type="evidence" value="ECO:0007669"/>
    <property type="project" value="InterPro"/>
</dbReference>
<evidence type="ECO:0000256" key="4">
    <source>
        <dbReference type="ARBA" id="ARBA00012890"/>
    </source>
</evidence>
<dbReference type="InterPro" id="IPR011060">
    <property type="entry name" value="RibuloseP-bd_barrel"/>
</dbReference>